<dbReference type="PANTHER" id="PTHR41521:SF4">
    <property type="entry name" value="BLR0684 PROTEIN"/>
    <property type="match status" value="1"/>
</dbReference>
<reference evidence="2" key="1">
    <citation type="submission" date="2023-03" db="EMBL/GenBank/DDBJ databases">
        <authorList>
            <person name="Steffen K."/>
            <person name="Cardenas P."/>
        </authorList>
    </citation>
    <scope>NUCLEOTIDE SEQUENCE</scope>
</reference>
<dbReference type="PANTHER" id="PTHR41521">
    <property type="match status" value="1"/>
</dbReference>
<evidence type="ECO:0000259" key="1">
    <source>
        <dbReference type="Pfam" id="PF07045"/>
    </source>
</evidence>
<accession>A0AA35R6P5</accession>
<comment type="caution">
    <text evidence="2">The sequence shown here is derived from an EMBL/GenBank/DDBJ whole genome shotgun (WGS) entry which is preliminary data.</text>
</comment>
<dbReference type="SUPFAM" id="SSF54909">
    <property type="entry name" value="Dimeric alpha+beta barrel"/>
    <property type="match status" value="1"/>
</dbReference>
<gene>
    <name evidence="2" type="ORF">GBAR_LOCUS4444</name>
</gene>
<proteinExistence type="predicted"/>
<organism evidence="2 3">
    <name type="scientific">Geodia barretti</name>
    <name type="common">Barrett's horny sponge</name>
    <dbReference type="NCBI Taxonomy" id="519541"/>
    <lineage>
        <taxon>Eukaryota</taxon>
        <taxon>Metazoa</taxon>
        <taxon>Porifera</taxon>
        <taxon>Demospongiae</taxon>
        <taxon>Heteroscleromorpha</taxon>
        <taxon>Tetractinellida</taxon>
        <taxon>Astrophorina</taxon>
        <taxon>Geodiidae</taxon>
        <taxon>Geodia</taxon>
    </lineage>
</organism>
<dbReference type="Proteomes" id="UP001174909">
    <property type="component" value="Unassembled WGS sequence"/>
</dbReference>
<evidence type="ECO:0000313" key="2">
    <source>
        <dbReference type="EMBL" id="CAI8005848.1"/>
    </source>
</evidence>
<keyword evidence="3" id="KW-1185">Reference proteome</keyword>
<sequence length="91" mass="10201">MIGNISITNPEAFAEYGKRVPDTVAQYGGTYLVRGGTPEKMEGEYDPVRIVVLQFESVERAKAWYNSTEYAPLKEMRLKASTGDLYFVEGV</sequence>
<dbReference type="InterPro" id="IPR011008">
    <property type="entry name" value="Dimeric_a/b-barrel"/>
</dbReference>
<dbReference type="AlphaFoldDB" id="A0AA35R6P5"/>
<dbReference type="InterPro" id="IPR010753">
    <property type="entry name" value="DUF1330"/>
</dbReference>
<protein>
    <recommendedName>
        <fullName evidence="1">DUF1330 domain-containing protein</fullName>
    </recommendedName>
</protein>
<name>A0AA35R6P5_GEOBA</name>
<dbReference type="Gene3D" id="3.30.70.100">
    <property type="match status" value="1"/>
</dbReference>
<dbReference type="Pfam" id="PF07045">
    <property type="entry name" value="DUF1330"/>
    <property type="match status" value="1"/>
</dbReference>
<dbReference type="EMBL" id="CASHTH010000641">
    <property type="protein sequence ID" value="CAI8005848.1"/>
    <property type="molecule type" value="Genomic_DNA"/>
</dbReference>
<feature type="domain" description="DUF1330" evidence="1">
    <location>
        <begin position="1"/>
        <end position="91"/>
    </location>
</feature>
<evidence type="ECO:0000313" key="3">
    <source>
        <dbReference type="Proteomes" id="UP001174909"/>
    </source>
</evidence>